<keyword evidence="8" id="KW-1185">Reference proteome</keyword>
<dbReference type="Proteomes" id="UP000672011">
    <property type="component" value="Chromosome"/>
</dbReference>
<dbReference type="InterPro" id="IPR000524">
    <property type="entry name" value="Tscrpt_reg_HTH_GntR"/>
</dbReference>
<dbReference type="InterPro" id="IPR051446">
    <property type="entry name" value="HTH_trans_reg/aminotransferase"/>
</dbReference>
<gene>
    <name evidence="7" type="ORF">J9309_10885</name>
</gene>
<dbReference type="Gene3D" id="3.40.640.10">
    <property type="entry name" value="Type I PLP-dependent aspartate aminotransferase-like (Major domain)"/>
    <property type="match status" value="1"/>
</dbReference>
<protein>
    <submittedName>
        <fullName evidence="7">PLP-dependent aminotransferase family protein</fullName>
    </submittedName>
</protein>
<feature type="domain" description="HTH gntR-type" evidence="6">
    <location>
        <begin position="20"/>
        <end position="88"/>
    </location>
</feature>
<reference evidence="8" key="2">
    <citation type="submission" date="2021-04" db="EMBL/GenBank/DDBJ databases">
        <title>Taxonomy of Flavobacteriaceae bacterium ZY171143.</title>
        <authorList>
            <person name="Li F."/>
        </authorList>
    </citation>
    <scope>NUCLEOTIDE SEQUENCE [LARGE SCALE GENOMIC DNA]</scope>
    <source>
        <strain evidence="8">ZY171143</strain>
    </source>
</reference>
<dbReference type="InterPro" id="IPR004839">
    <property type="entry name" value="Aminotransferase_I/II_large"/>
</dbReference>
<dbReference type="InterPro" id="IPR015421">
    <property type="entry name" value="PyrdxlP-dep_Trfase_major"/>
</dbReference>
<comment type="similarity">
    <text evidence="1">In the C-terminal section; belongs to the class-I pyridoxal-phosphate-dependent aminotransferase family.</text>
</comment>
<name>A0ABX7XBL8_9FLAO</name>
<keyword evidence="2" id="KW-0663">Pyridoxal phosphate</keyword>
<dbReference type="Pfam" id="PF00155">
    <property type="entry name" value="Aminotran_1_2"/>
    <property type="match status" value="1"/>
</dbReference>
<dbReference type="Gene3D" id="1.10.10.10">
    <property type="entry name" value="Winged helix-like DNA-binding domain superfamily/Winged helix DNA-binding domain"/>
    <property type="match status" value="1"/>
</dbReference>
<dbReference type="InterPro" id="IPR036390">
    <property type="entry name" value="WH_DNA-bd_sf"/>
</dbReference>
<keyword evidence="4" id="KW-0238">DNA-binding</keyword>
<reference evidence="7 8" key="1">
    <citation type="journal article" date="2021" name="Int. J. Syst. Evol. Microbiol.">
        <title>Faecalibacter bovis sp. nov., isolated from cow faeces.</title>
        <authorList>
            <person name="Li F."/>
            <person name="Zhao W."/>
            <person name="Hong Q."/>
            <person name="Shao Q."/>
            <person name="Song J."/>
            <person name="Yang S."/>
        </authorList>
    </citation>
    <scope>NUCLEOTIDE SEQUENCE [LARGE SCALE GENOMIC DNA]</scope>
    <source>
        <strain evidence="7 8">ZY171143</strain>
    </source>
</reference>
<dbReference type="InterPro" id="IPR015424">
    <property type="entry name" value="PyrdxlP-dep_Trfase"/>
</dbReference>
<dbReference type="SMART" id="SM00345">
    <property type="entry name" value="HTH_GNTR"/>
    <property type="match status" value="1"/>
</dbReference>
<dbReference type="SUPFAM" id="SSF46785">
    <property type="entry name" value="Winged helix' DNA-binding domain"/>
    <property type="match status" value="1"/>
</dbReference>
<evidence type="ECO:0000256" key="5">
    <source>
        <dbReference type="ARBA" id="ARBA00023163"/>
    </source>
</evidence>
<accession>A0ABX7XBL8</accession>
<evidence type="ECO:0000256" key="4">
    <source>
        <dbReference type="ARBA" id="ARBA00023125"/>
    </source>
</evidence>
<dbReference type="PROSITE" id="PS50949">
    <property type="entry name" value="HTH_GNTR"/>
    <property type="match status" value="1"/>
</dbReference>
<keyword evidence="3" id="KW-0805">Transcription regulation</keyword>
<keyword evidence="7" id="KW-0032">Aminotransferase</keyword>
<dbReference type="CDD" id="cd00609">
    <property type="entry name" value="AAT_like"/>
    <property type="match status" value="1"/>
</dbReference>
<evidence type="ECO:0000256" key="2">
    <source>
        <dbReference type="ARBA" id="ARBA00022898"/>
    </source>
</evidence>
<dbReference type="GO" id="GO:0008483">
    <property type="term" value="F:transaminase activity"/>
    <property type="evidence" value="ECO:0007669"/>
    <property type="project" value="UniProtKB-KW"/>
</dbReference>
<dbReference type="EMBL" id="CP072842">
    <property type="protein sequence ID" value="QTV05275.1"/>
    <property type="molecule type" value="Genomic_DNA"/>
</dbReference>
<dbReference type="CDD" id="cd07377">
    <property type="entry name" value="WHTH_GntR"/>
    <property type="match status" value="1"/>
</dbReference>
<proteinExistence type="inferred from homology"/>
<evidence type="ECO:0000256" key="3">
    <source>
        <dbReference type="ARBA" id="ARBA00023015"/>
    </source>
</evidence>
<organism evidence="7 8">
    <name type="scientific">Faecalibacter bovis</name>
    <dbReference type="NCBI Taxonomy" id="2898187"/>
    <lineage>
        <taxon>Bacteria</taxon>
        <taxon>Pseudomonadati</taxon>
        <taxon>Bacteroidota</taxon>
        <taxon>Flavobacteriia</taxon>
        <taxon>Flavobacteriales</taxon>
        <taxon>Weeksellaceae</taxon>
        <taxon>Faecalibacter</taxon>
    </lineage>
</organism>
<keyword evidence="7" id="KW-0808">Transferase</keyword>
<evidence type="ECO:0000259" key="6">
    <source>
        <dbReference type="PROSITE" id="PS50949"/>
    </source>
</evidence>
<sequence>MNSPVEPNFDFIKLDHQADLPLYIQLVDEFIKAIQLGNLKYGIKLPGTRRLSEILKLNRNTIVKSFDELASLGWIEIKPNRGTFIVRQTGIESQKLKANTDLKFPNKASFNYNKSFLLELPNDENTCKLRLNDGIPDYKLSDFKTTAKYYSSVLKRKNSFQKDSFNENPFFIKQLTNYINISRNFGIDSSQILVTRNREIALQMITKTLIQPGDYIAVNELSYYKSNMIFQENKARIVPIACDEFGLKTDALKSICETKKIRVLYLSSYNYPTTIALNKQRRLEIKQLAKYFGFVILEDDPDYEFHYSTRPTFPLTTNNFDGNIIYTSVFGKHLPSGFQLSYIIAPSDFITELKKQLYVYDSFGDPLIEQTLAEMITEGEISKNLKKHRNIYKEKRDYFCNLLLLHLRDQIDLQLPKNGFAVWVEWKISINLMQLKKDAEELDLYIPQNILYQTNKKIGMRLGFAHLSEEEMHQITEILKICFNKQ</sequence>
<keyword evidence="5" id="KW-0804">Transcription</keyword>
<dbReference type="SUPFAM" id="SSF53383">
    <property type="entry name" value="PLP-dependent transferases"/>
    <property type="match status" value="1"/>
</dbReference>
<dbReference type="PANTHER" id="PTHR46577">
    <property type="entry name" value="HTH-TYPE TRANSCRIPTIONAL REGULATORY PROTEIN GABR"/>
    <property type="match status" value="1"/>
</dbReference>
<dbReference type="Pfam" id="PF00392">
    <property type="entry name" value="GntR"/>
    <property type="match status" value="1"/>
</dbReference>
<evidence type="ECO:0000313" key="7">
    <source>
        <dbReference type="EMBL" id="QTV05275.1"/>
    </source>
</evidence>
<dbReference type="RefSeq" id="WP_230475904.1">
    <property type="nucleotide sequence ID" value="NZ_CP072842.1"/>
</dbReference>
<evidence type="ECO:0000313" key="8">
    <source>
        <dbReference type="Proteomes" id="UP000672011"/>
    </source>
</evidence>
<evidence type="ECO:0000256" key="1">
    <source>
        <dbReference type="ARBA" id="ARBA00005384"/>
    </source>
</evidence>
<dbReference type="PANTHER" id="PTHR46577:SF1">
    <property type="entry name" value="HTH-TYPE TRANSCRIPTIONAL REGULATORY PROTEIN GABR"/>
    <property type="match status" value="1"/>
</dbReference>
<dbReference type="InterPro" id="IPR036388">
    <property type="entry name" value="WH-like_DNA-bd_sf"/>
</dbReference>